<dbReference type="OrthoDB" id="10010589at2759"/>
<dbReference type="InterPro" id="IPR001810">
    <property type="entry name" value="F-box_dom"/>
</dbReference>
<dbReference type="AlphaFoldDB" id="A0A815UKB5"/>
<evidence type="ECO:0000313" key="3">
    <source>
        <dbReference type="EMBL" id="CAF1662546.1"/>
    </source>
</evidence>
<dbReference type="EMBL" id="CAJNOW010018035">
    <property type="protein sequence ID" value="CAF1662546.1"/>
    <property type="molecule type" value="Genomic_DNA"/>
</dbReference>
<evidence type="ECO:0000259" key="1">
    <source>
        <dbReference type="PROSITE" id="PS50181"/>
    </source>
</evidence>
<dbReference type="Proteomes" id="UP000663834">
    <property type="component" value="Unassembled WGS sequence"/>
</dbReference>
<proteinExistence type="predicted"/>
<name>A0A815UKB5_9BILA</name>
<dbReference type="SUPFAM" id="SSF81383">
    <property type="entry name" value="F-box domain"/>
    <property type="match status" value="1"/>
</dbReference>
<gene>
    <name evidence="2" type="ORF">CJN711_LOCUS28176</name>
    <name evidence="3" type="ORF">KQP761_LOCUS32415</name>
</gene>
<dbReference type="InterPro" id="IPR036047">
    <property type="entry name" value="F-box-like_dom_sf"/>
</dbReference>
<dbReference type="EMBL" id="CAJNOV010013283">
    <property type="protein sequence ID" value="CAF1517162.1"/>
    <property type="molecule type" value="Genomic_DNA"/>
</dbReference>
<reference evidence="2" key="1">
    <citation type="submission" date="2021-02" db="EMBL/GenBank/DDBJ databases">
        <authorList>
            <person name="Nowell W R."/>
        </authorList>
    </citation>
    <scope>NUCLEOTIDE SEQUENCE</scope>
</reference>
<dbReference type="PROSITE" id="PS50181">
    <property type="entry name" value="FBOX"/>
    <property type="match status" value="1"/>
</dbReference>
<evidence type="ECO:0000313" key="2">
    <source>
        <dbReference type="EMBL" id="CAF1517162.1"/>
    </source>
</evidence>
<organism evidence="2 4">
    <name type="scientific">Rotaria magnacalcarata</name>
    <dbReference type="NCBI Taxonomy" id="392030"/>
    <lineage>
        <taxon>Eukaryota</taxon>
        <taxon>Metazoa</taxon>
        <taxon>Spiralia</taxon>
        <taxon>Gnathifera</taxon>
        <taxon>Rotifera</taxon>
        <taxon>Eurotatoria</taxon>
        <taxon>Bdelloidea</taxon>
        <taxon>Philodinida</taxon>
        <taxon>Philodinidae</taxon>
        <taxon>Rotaria</taxon>
    </lineage>
</organism>
<evidence type="ECO:0000313" key="4">
    <source>
        <dbReference type="Proteomes" id="UP000663855"/>
    </source>
</evidence>
<feature type="domain" description="F-box" evidence="1">
    <location>
        <begin position="5"/>
        <end position="51"/>
    </location>
</feature>
<comment type="caution">
    <text evidence="2">The sequence shown here is derived from an EMBL/GenBank/DDBJ whole genome shotgun (WGS) entry which is preliminary data.</text>
</comment>
<dbReference type="Proteomes" id="UP000663855">
    <property type="component" value="Unassembled WGS sequence"/>
</dbReference>
<sequence>MEHLSLKLSDLPDEILVLILKKLHNIEVLYSLIGVNQRLNTIANDSIFASYLPLFVFLDDFTSPLPDSILNRFCSYILLEVHHKIKWLDLESTSMERILLATNYPYLCGLGLYGFDLEKALSLFTNDSSFSSINKSEISSLVIDIDKNNGKILPGNIGIIIFTHIFTMFKNLKYLNFGPCFKDYQRLSFGMSPPICFSSSLLELHKLPKLKCFSLRCDMRTHYYSSLILPLLRQMFNLQKLYLQLEIDSYKEFIDGNDLKENIINYMSQLNNFTFNIRVIKHSPNLMNLPSNEYIQHTFKDFKYNQISSCIGYYQERGYSYCHIYSYPYRMHYYFNITNNFPGGLFQYVRKVSLYDEQPFEYEFFLQIAQSFPFMKDLSIINDKPQRNKLSRKSKKINNQDLSIIIKYPYLINLNLFEAHDDYIEQFLVDTDMYLLNNTNLSVHYEALKRVTENFTRHATQINCEKLYRVRLCGIYETTKHLTDYLRPAIISCIL</sequence>
<accession>A0A815UKB5</accession>
<protein>
    <recommendedName>
        <fullName evidence="1">F-box domain-containing protein</fullName>
    </recommendedName>
</protein>